<dbReference type="Pfam" id="PF01040">
    <property type="entry name" value="UbiA"/>
    <property type="match status" value="1"/>
</dbReference>
<dbReference type="GO" id="GO:0016757">
    <property type="term" value="F:glycosyltransferase activity"/>
    <property type="evidence" value="ECO:0007669"/>
    <property type="project" value="UniProtKB-KW"/>
</dbReference>
<dbReference type="EMBL" id="BSDI01000007">
    <property type="protein sequence ID" value="GLH96407.1"/>
    <property type="molecule type" value="Genomic_DNA"/>
</dbReference>
<dbReference type="InterPro" id="IPR044878">
    <property type="entry name" value="UbiA_sf"/>
</dbReference>
<sequence length="306" mass="32713">MAVSTRTAPASLAVSAGDLVRLARPGQWVKNVLAVGLPLLDLEIWRLAALGRLAWAVAAFTIASSLVYLLNDAVDRHRDRAHPTNRYRPIASGRVPMTAVALFGAALLVLLAGVLSRQPWSWAWPIGVYLVLNAGYSLGLKHVPLLDVFLVAAGFLLRLMQGYVVIEVTASGWLLICVFTLCLLLTIGKRRQELVSVGAAHRPALRGYTVTLAEQLMVLTAVLTAGSYFLYLRTEAPLGGYGSTAAALVAPLALFGLFRYLQLALVRGAGGDPARTLVRDPVLVVNAVLWAALTGGFLLAARSGPW</sequence>
<proteinExistence type="predicted"/>
<evidence type="ECO:0000256" key="4">
    <source>
        <dbReference type="ARBA" id="ARBA00023136"/>
    </source>
</evidence>
<feature type="transmembrane region" description="Helical" evidence="5">
    <location>
        <begin position="282"/>
        <end position="301"/>
    </location>
</feature>
<name>A0ABQ5QQ90_9ACTN</name>
<accession>A0ABQ5QQ90</accession>
<feature type="transmembrane region" description="Helical" evidence="5">
    <location>
        <begin position="170"/>
        <end position="187"/>
    </location>
</feature>
<gene>
    <name evidence="6" type="ORF">Pa4123_16810</name>
</gene>
<evidence type="ECO:0000256" key="5">
    <source>
        <dbReference type="SAM" id="Phobius"/>
    </source>
</evidence>
<feature type="transmembrane region" description="Helical" evidence="5">
    <location>
        <begin position="53"/>
        <end position="74"/>
    </location>
</feature>
<feature type="transmembrane region" description="Helical" evidence="5">
    <location>
        <begin position="95"/>
        <end position="115"/>
    </location>
</feature>
<keyword evidence="6" id="KW-0808">Transferase</keyword>
<reference evidence="6" key="1">
    <citation type="submission" date="2022-12" db="EMBL/GenBank/DDBJ databases">
        <title>New Phytohabitans aurantiacus sp. RD004123 nov., an actinomycete isolated from soil.</title>
        <authorList>
            <person name="Triningsih D.W."/>
            <person name="Harunari E."/>
            <person name="Igarashi Y."/>
        </authorList>
    </citation>
    <scope>NUCLEOTIDE SEQUENCE</scope>
    <source>
        <strain evidence="6">RD004123</strain>
    </source>
</reference>
<evidence type="ECO:0000256" key="1">
    <source>
        <dbReference type="ARBA" id="ARBA00004141"/>
    </source>
</evidence>
<comment type="caution">
    <text evidence="6">The sequence shown here is derived from an EMBL/GenBank/DDBJ whole genome shotgun (WGS) entry which is preliminary data.</text>
</comment>
<dbReference type="RefSeq" id="WP_281893612.1">
    <property type="nucleotide sequence ID" value="NZ_BSDI01000007.1"/>
</dbReference>
<protein>
    <submittedName>
        <fullName evidence="6">Decaprenyl-phosphate phosphoribosyltransferase</fullName>
    </submittedName>
</protein>
<dbReference type="Proteomes" id="UP001144280">
    <property type="component" value="Unassembled WGS sequence"/>
</dbReference>
<comment type="subcellular location">
    <subcellularLocation>
        <location evidence="1">Membrane</location>
        <topology evidence="1">Multi-pass membrane protein</topology>
    </subcellularLocation>
</comment>
<keyword evidence="3 5" id="KW-1133">Transmembrane helix</keyword>
<organism evidence="6 7">
    <name type="scientific">Phytohabitans aurantiacus</name>
    <dbReference type="NCBI Taxonomy" id="3016789"/>
    <lineage>
        <taxon>Bacteria</taxon>
        <taxon>Bacillati</taxon>
        <taxon>Actinomycetota</taxon>
        <taxon>Actinomycetes</taxon>
        <taxon>Micromonosporales</taxon>
        <taxon>Micromonosporaceae</taxon>
    </lineage>
</organism>
<keyword evidence="7" id="KW-1185">Reference proteome</keyword>
<keyword evidence="2 5" id="KW-0812">Transmembrane</keyword>
<evidence type="ECO:0000313" key="7">
    <source>
        <dbReference type="Proteomes" id="UP001144280"/>
    </source>
</evidence>
<feature type="transmembrane region" description="Helical" evidence="5">
    <location>
        <begin position="208"/>
        <end position="232"/>
    </location>
</feature>
<feature type="transmembrane region" description="Helical" evidence="5">
    <location>
        <begin position="238"/>
        <end position="261"/>
    </location>
</feature>
<keyword evidence="6" id="KW-0328">Glycosyltransferase</keyword>
<dbReference type="Gene3D" id="1.10.357.140">
    <property type="entry name" value="UbiA prenyltransferase"/>
    <property type="match status" value="1"/>
</dbReference>
<evidence type="ECO:0000256" key="3">
    <source>
        <dbReference type="ARBA" id="ARBA00022989"/>
    </source>
</evidence>
<evidence type="ECO:0000256" key="2">
    <source>
        <dbReference type="ARBA" id="ARBA00022692"/>
    </source>
</evidence>
<keyword evidence="4 5" id="KW-0472">Membrane</keyword>
<evidence type="ECO:0000313" key="6">
    <source>
        <dbReference type="EMBL" id="GLH96407.1"/>
    </source>
</evidence>
<dbReference type="InterPro" id="IPR000537">
    <property type="entry name" value="UbiA_prenyltransferase"/>
</dbReference>
<dbReference type="CDD" id="cd13963">
    <property type="entry name" value="PT_UbiA_2"/>
    <property type="match status" value="1"/>
</dbReference>